<dbReference type="GO" id="GO:0031966">
    <property type="term" value="C:mitochondrial membrane"/>
    <property type="evidence" value="ECO:0007669"/>
    <property type="project" value="UniProtKB-SubCell"/>
</dbReference>
<evidence type="ECO:0000256" key="11">
    <source>
        <dbReference type="ARBA" id="ARBA00023128"/>
    </source>
</evidence>
<dbReference type="Pfam" id="PF00498">
    <property type="entry name" value="FHA"/>
    <property type="match status" value="1"/>
</dbReference>
<accession>A0A2A3E9R2</accession>
<evidence type="ECO:0000256" key="2">
    <source>
        <dbReference type="ARBA" id="ARBA00004304"/>
    </source>
</evidence>
<evidence type="ECO:0000256" key="4">
    <source>
        <dbReference type="ARBA" id="ARBA00022475"/>
    </source>
</evidence>
<keyword evidence="6" id="KW-0597">Phosphoprotein</keyword>
<feature type="region of interest" description="Disordered" evidence="20">
    <location>
        <begin position="619"/>
        <end position="638"/>
    </location>
</feature>
<feature type="coiled-coil region" evidence="19">
    <location>
        <begin position="712"/>
        <end position="763"/>
    </location>
</feature>
<evidence type="ECO:0000256" key="18">
    <source>
        <dbReference type="ARBA" id="ARBA00074026"/>
    </source>
</evidence>
<dbReference type="GO" id="GO:0005813">
    <property type="term" value="C:centrosome"/>
    <property type="evidence" value="ECO:0007669"/>
    <property type="project" value="UniProtKB-SubCell"/>
</dbReference>
<keyword evidence="4" id="KW-1003">Cell membrane</keyword>
<gene>
    <name evidence="22" type="ORF">APICC_08290</name>
</gene>
<dbReference type="Gene3D" id="2.60.200.20">
    <property type="match status" value="1"/>
</dbReference>
<evidence type="ECO:0000259" key="21">
    <source>
        <dbReference type="PROSITE" id="PS50006"/>
    </source>
</evidence>
<evidence type="ECO:0000256" key="7">
    <source>
        <dbReference type="ARBA" id="ARBA00022692"/>
    </source>
</evidence>
<evidence type="ECO:0000256" key="15">
    <source>
        <dbReference type="ARBA" id="ARBA00060409"/>
    </source>
</evidence>
<evidence type="ECO:0000256" key="13">
    <source>
        <dbReference type="ARBA" id="ARBA00023212"/>
    </source>
</evidence>
<dbReference type="OrthoDB" id="687730at2759"/>
<dbReference type="EMBL" id="KZ288311">
    <property type="protein sequence ID" value="PBC28467.1"/>
    <property type="molecule type" value="Genomic_DNA"/>
</dbReference>
<keyword evidence="8" id="KW-0256">Endoplasmic reticulum</keyword>
<dbReference type="PANTHER" id="PTHR15715:SF37">
    <property type="entry name" value="LD47843P"/>
    <property type="match status" value="1"/>
</dbReference>
<feature type="compositionally biased region" description="Basic and acidic residues" evidence="20">
    <location>
        <begin position="473"/>
        <end position="483"/>
    </location>
</feature>
<keyword evidence="9" id="KW-1133">Transmembrane helix</keyword>
<dbReference type="PANTHER" id="PTHR15715">
    <property type="entry name" value="CENTROSOMAL PROTEIN OF 170 KDA"/>
    <property type="match status" value="1"/>
</dbReference>
<feature type="region of interest" description="Disordered" evidence="20">
    <location>
        <begin position="464"/>
        <end position="504"/>
    </location>
</feature>
<keyword evidence="5" id="KW-0963">Cytoplasm</keyword>
<evidence type="ECO:0000256" key="16">
    <source>
        <dbReference type="ARBA" id="ARBA00061687"/>
    </source>
</evidence>
<dbReference type="InterPro" id="IPR000253">
    <property type="entry name" value="FHA_dom"/>
</dbReference>
<proteinExistence type="inferred from homology"/>
<evidence type="ECO:0000256" key="3">
    <source>
        <dbReference type="ARBA" id="ARBA00004389"/>
    </source>
</evidence>
<evidence type="ECO:0000256" key="20">
    <source>
        <dbReference type="SAM" id="MobiDB-lite"/>
    </source>
</evidence>
<name>A0A2A3E9R2_APICC</name>
<dbReference type="Proteomes" id="UP000242457">
    <property type="component" value="Unassembled WGS sequence"/>
</dbReference>
<comment type="subcellular location">
    <subcellularLocation>
        <location evidence="15">Cell membrane</location>
        <location evidence="15">Sarcolemma</location>
        <topology evidence="15">Single-pass type IV membrane protein</topology>
    </subcellularLocation>
    <subcellularLocation>
        <location evidence="1">Cytoplasm</location>
        <location evidence="1">Cytoskeleton</location>
        <location evidence="1">Microtubule organizing center</location>
        <location evidence="1">Centrosome</location>
    </subcellularLocation>
    <subcellularLocation>
        <location evidence="3">Endoplasmic reticulum membrane</location>
        <topology evidence="3">Single-pass membrane protein</topology>
    </subcellularLocation>
    <subcellularLocation>
        <location evidence="2">Mitochondrion membrane</location>
        <topology evidence="2">Single-pass membrane protein</topology>
    </subcellularLocation>
</comment>
<evidence type="ECO:0000313" key="23">
    <source>
        <dbReference type="Proteomes" id="UP000242457"/>
    </source>
</evidence>
<evidence type="ECO:0000256" key="8">
    <source>
        <dbReference type="ARBA" id="ARBA00022824"/>
    </source>
</evidence>
<dbReference type="AlphaFoldDB" id="A0A2A3E9R2"/>
<dbReference type="GO" id="GO:0042383">
    <property type="term" value="C:sarcolemma"/>
    <property type="evidence" value="ECO:0007669"/>
    <property type="project" value="UniProtKB-SubCell"/>
</dbReference>
<evidence type="ECO:0000256" key="10">
    <source>
        <dbReference type="ARBA" id="ARBA00023054"/>
    </source>
</evidence>
<evidence type="ECO:0000256" key="5">
    <source>
        <dbReference type="ARBA" id="ARBA00022490"/>
    </source>
</evidence>
<feature type="compositionally biased region" description="Basic and acidic residues" evidence="20">
    <location>
        <begin position="620"/>
        <end position="632"/>
    </location>
</feature>
<dbReference type="SUPFAM" id="SSF49879">
    <property type="entry name" value="SMAD/FHA domain"/>
    <property type="match status" value="1"/>
</dbReference>
<keyword evidence="7" id="KW-0812">Transmembrane</keyword>
<protein>
    <recommendedName>
        <fullName evidence="18">Sarcolemmal membrane-associated protein</fullName>
    </recommendedName>
</protein>
<feature type="domain" description="FHA" evidence="21">
    <location>
        <begin position="58"/>
        <end position="113"/>
    </location>
</feature>
<evidence type="ECO:0000256" key="14">
    <source>
        <dbReference type="ARBA" id="ARBA00057671"/>
    </source>
</evidence>
<evidence type="ECO:0000256" key="12">
    <source>
        <dbReference type="ARBA" id="ARBA00023136"/>
    </source>
</evidence>
<comment type="similarity">
    <text evidence="16">Belongs to the SLMAP family.</text>
</comment>
<keyword evidence="13" id="KW-0206">Cytoskeleton</keyword>
<dbReference type="SMART" id="SM00240">
    <property type="entry name" value="FHA"/>
    <property type="match status" value="1"/>
</dbReference>
<keyword evidence="23" id="KW-1185">Reference proteome</keyword>
<evidence type="ECO:0000256" key="6">
    <source>
        <dbReference type="ARBA" id="ARBA00022553"/>
    </source>
</evidence>
<evidence type="ECO:0000313" key="22">
    <source>
        <dbReference type="EMBL" id="PBC28467.1"/>
    </source>
</evidence>
<dbReference type="PROSITE" id="PS50006">
    <property type="entry name" value="FHA_DOMAIN"/>
    <property type="match status" value="1"/>
</dbReference>
<dbReference type="InterPro" id="IPR008984">
    <property type="entry name" value="SMAD_FHA_dom_sf"/>
</dbReference>
<dbReference type="FunFam" id="2.60.200.20:FF:000003">
    <property type="entry name" value="sarcolemmal membrane-associated protein isoform X2"/>
    <property type="match status" value="1"/>
</dbReference>
<feature type="coiled-coil region" evidence="19">
    <location>
        <begin position="251"/>
        <end position="377"/>
    </location>
</feature>
<dbReference type="GO" id="GO:0005789">
    <property type="term" value="C:endoplasmic reticulum membrane"/>
    <property type="evidence" value="ECO:0007669"/>
    <property type="project" value="UniProtKB-SubCell"/>
</dbReference>
<organism evidence="22 23">
    <name type="scientific">Apis cerana cerana</name>
    <name type="common">Oriental honeybee</name>
    <dbReference type="NCBI Taxonomy" id="94128"/>
    <lineage>
        <taxon>Eukaryota</taxon>
        <taxon>Metazoa</taxon>
        <taxon>Ecdysozoa</taxon>
        <taxon>Arthropoda</taxon>
        <taxon>Hexapoda</taxon>
        <taxon>Insecta</taxon>
        <taxon>Pterygota</taxon>
        <taxon>Neoptera</taxon>
        <taxon>Endopterygota</taxon>
        <taxon>Hymenoptera</taxon>
        <taxon>Apocrita</taxon>
        <taxon>Aculeata</taxon>
        <taxon>Apoidea</taxon>
        <taxon>Anthophila</taxon>
        <taxon>Apidae</taxon>
        <taxon>Apis</taxon>
    </lineage>
</organism>
<evidence type="ECO:0000256" key="9">
    <source>
        <dbReference type="ARBA" id="ARBA00022989"/>
    </source>
</evidence>
<evidence type="ECO:0000256" key="1">
    <source>
        <dbReference type="ARBA" id="ARBA00004300"/>
    </source>
</evidence>
<sequence length="795" mass="91540">MVVASGEWVQNASFPASQNSNLKINSVQNNKMTAKGVLICRDNSHPFEERTLILDQPVKIGRSVARARATPNNAIFDCKVLSRNHALLWYSGGKFFLQDTRSSNGTFVNNQRLSAASLESAPKEVCSGDIVQFGVDVIESTKKVRHGCIVATLKLYLPDGKEAKASHSTAVTSPFNNVSLEDVYKLNQVMQEASRREKALYSKLAYLQQLVANTRKAANQSWKALITEDRLLSWVESMENQLAVYSKNYTEDKIRNELVALQEEKIQYQNAAKEALQKVLQEKLEVTQRLVQLEGRLNETEEECQSLHNVAKYTQTELQELCSKYTEAQKKLQETTNKLKESEEKIKDIVQNTEQEKQELLKRLEDQSRIEKNLQARLRDSRLDSVNIYKQITALRNYMQILQDMNSKLVTSDIIDLKDEENPIEAINIILNKLNSIHVDNIDIDAETNFYSLKDEHDNQINSQDIDSNQLKNSDDSFSKEQMDDSLANNDNSTEYILPPPSRKTLVNGNVNIDNTDTNSEPDLNSDITDDACSITNFDTSEISVFEIQKEEPLYTREEFFVPYKMEVRFICEENSKQLETSNFSQSVQKIKENEDTEINIDTTNNIKIVSNEPFVEIDQLEKKDETDKDSNELDEQYEEHLEGDYVKTLKPLSKNDTTEHGIHTREYILQTLIGSLDLLRIEDNFESQQIIKKELENLKDWLICEPHEEIVEKLKEIYYRAKNEAQRIEELHEELVILKEKYNAFTEEKAELSKKYTTLKAQCGDLLNTTYTVPIHYVAPIAIMLIWMLLEKIF</sequence>
<evidence type="ECO:0000256" key="19">
    <source>
        <dbReference type="SAM" id="Coils"/>
    </source>
</evidence>
<evidence type="ECO:0000256" key="17">
    <source>
        <dbReference type="ARBA" id="ARBA00066015"/>
    </source>
</evidence>
<dbReference type="CDD" id="cd22679">
    <property type="entry name" value="FHA_SLMAP"/>
    <property type="match status" value="1"/>
</dbReference>
<dbReference type="STRING" id="94128.A0A2A3E9R2"/>
<comment type="function">
    <text evidence="14">Associates with the striatin-interacting phosphatase and kinase (STRIPAK) core complex, forming the extended (SIKE1:SLMAP)STRIPAK complex. The (SIKE1:SLMAP)STRIPAK complex dephosphorylates STK3 leading to the inhibition of Hippo signaling and the control of cell growth. May play a role during myoblast fusion.</text>
</comment>
<reference evidence="22 23" key="1">
    <citation type="submission" date="2014-07" db="EMBL/GenBank/DDBJ databases">
        <title>Genomic and transcriptomic analysis on Apis cerana provide comprehensive insights into honey bee biology.</title>
        <authorList>
            <person name="Diao Q."/>
            <person name="Sun L."/>
            <person name="Zheng H."/>
            <person name="Zheng H."/>
            <person name="Xu S."/>
            <person name="Wang S."/>
            <person name="Zeng Z."/>
            <person name="Hu F."/>
            <person name="Su S."/>
            <person name="Wu J."/>
        </authorList>
    </citation>
    <scope>NUCLEOTIDE SEQUENCE [LARGE SCALE GENOMIC DNA]</scope>
    <source>
        <tissue evidence="22">Pupae without intestine</tissue>
    </source>
</reference>
<keyword evidence="10 19" id="KW-0175">Coiled coil</keyword>
<comment type="subunit">
    <text evidence="17">Homodimer. Interacts with myosin. Interacts with SIKE1 and both associate with the STRIPAK core complex composed of PP2A catalytic and scaffolding subunits, the striatins (PP2A regulatory subunits), the striatin-associated proteins MOB4, STRIP1 and STRIP2, PDCD10 and members of the STE20 kinases, such as STK24 and STK26. Interacts (via FHA domain) with STK3 (when phosphorylated); the interaction associates STK3 with the STRIPAK complex.</text>
</comment>
<keyword evidence="11" id="KW-0496">Mitochondrion</keyword>
<dbReference type="InterPro" id="IPR051176">
    <property type="entry name" value="Cent_Immune-Sig_Mod"/>
</dbReference>
<keyword evidence="12" id="KW-0472">Membrane</keyword>